<dbReference type="OrthoDB" id="6122954at2759"/>
<dbReference type="Pfam" id="PF12796">
    <property type="entry name" value="Ank_2"/>
    <property type="match status" value="1"/>
</dbReference>
<evidence type="ECO:0000256" key="3">
    <source>
        <dbReference type="ARBA" id="ARBA00023043"/>
    </source>
</evidence>
<dbReference type="AlphaFoldDB" id="A0A8B6DN56"/>
<dbReference type="InterPro" id="IPR042637">
    <property type="entry name" value="AN34A/B/C"/>
</dbReference>
<accession>A0A8B6DN56</accession>
<reference evidence="4" key="1">
    <citation type="submission" date="2018-11" db="EMBL/GenBank/DDBJ databases">
        <authorList>
            <person name="Alioto T."/>
            <person name="Alioto T."/>
        </authorList>
    </citation>
    <scope>NUCLEOTIDE SEQUENCE</scope>
</reference>
<dbReference type="SMART" id="SM00248">
    <property type="entry name" value="ANK"/>
    <property type="match status" value="4"/>
</dbReference>
<evidence type="ECO:0000313" key="4">
    <source>
        <dbReference type="EMBL" id="VDI22752.1"/>
    </source>
</evidence>
<dbReference type="InterPro" id="IPR002110">
    <property type="entry name" value="Ankyrin_rpt"/>
</dbReference>
<dbReference type="PANTHER" id="PTHR24156:SF7">
    <property type="entry name" value="ANKYRIN REPEAT DOMAIN-CONTAINING PROTEIN 34B-LIKE"/>
    <property type="match status" value="1"/>
</dbReference>
<organism evidence="4 5">
    <name type="scientific">Mytilus galloprovincialis</name>
    <name type="common">Mediterranean mussel</name>
    <dbReference type="NCBI Taxonomy" id="29158"/>
    <lineage>
        <taxon>Eukaryota</taxon>
        <taxon>Metazoa</taxon>
        <taxon>Spiralia</taxon>
        <taxon>Lophotrochozoa</taxon>
        <taxon>Mollusca</taxon>
        <taxon>Bivalvia</taxon>
        <taxon>Autobranchia</taxon>
        <taxon>Pteriomorphia</taxon>
        <taxon>Mytilida</taxon>
        <taxon>Mytiloidea</taxon>
        <taxon>Mytilidae</taxon>
        <taxon>Mytilinae</taxon>
        <taxon>Mytilus</taxon>
    </lineage>
</organism>
<keyword evidence="5" id="KW-1185">Reference proteome</keyword>
<dbReference type="Proteomes" id="UP000596742">
    <property type="component" value="Unassembled WGS sequence"/>
</dbReference>
<keyword evidence="2" id="KW-0677">Repeat</keyword>
<dbReference type="SUPFAM" id="SSF48403">
    <property type="entry name" value="Ankyrin repeat"/>
    <property type="match status" value="1"/>
</dbReference>
<comment type="similarity">
    <text evidence="1">Belongs to the ANKRD34 family.</text>
</comment>
<dbReference type="InterPro" id="IPR036770">
    <property type="entry name" value="Ankyrin_rpt-contain_sf"/>
</dbReference>
<evidence type="ECO:0000256" key="2">
    <source>
        <dbReference type="ARBA" id="ARBA00022737"/>
    </source>
</evidence>
<name>A0A8B6DN56_MYTGA</name>
<dbReference type="Gene3D" id="1.25.40.20">
    <property type="entry name" value="Ankyrin repeat-containing domain"/>
    <property type="match status" value="2"/>
</dbReference>
<evidence type="ECO:0000313" key="5">
    <source>
        <dbReference type="Proteomes" id="UP000596742"/>
    </source>
</evidence>
<sequence length="183" mass="21055">MEYQLFEAISEKRYRLARILVEGGVDVNCQNEEGETPLLMVCDGKPGGNTKRMQMDLIRILLNRRANYRKRDRYGRTSLTCAHINKDHHVIQLLENTCSLARILVEGGVDVNCQNEEGETPLLMVCDGKPGGNTKRMQMDLIRILLNRRANYRKRDRYGRTSLTCAHINKDHHVIQLLENTCS</sequence>
<evidence type="ECO:0000256" key="1">
    <source>
        <dbReference type="ARBA" id="ARBA00010029"/>
    </source>
</evidence>
<protein>
    <submittedName>
        <fullName evidence="4">Uncharacterized protein</fullName>
    </submittedName>
</protein>
<dbReference type="PANTHER" id="PTHR24156">
    <property type="entry name" value="ANK_REP_REGION DOMAIN-CONTAINING PROTEIN"/>
    <property type="match status" value="1"/>
</dbReference>
<dbReference type="EMBL" id="UYJE01003835">
    <property type="protein sequence ID" value="VDI22752.1"/>
    <property type="molecule type" value="Genomic_DNA"/>
</dbReference>
<gene>
    <name evidence="4" type="ORF">MGAL_10B075607</name>
</gene>
<keyword evidence="3" id="KW-0040">ANK repeat</keyword>
<proteinExistence type="inferred from homology"/>
<comment type="caution">
    <text evidence="4">The sequence shown here is derived from an EMBL/GenBank/DDBJ whole genome shotgun (WGS) entry which is preliminary data.</text>
</comment>